<dbReference type="SMART" id="SM01080">
    <property type="entry name" value="CHASE2"/>
    <property type="match status" value="1"/>
</dbReference>
<comment type="caution">
    <text evidence="4">The sequence shown here is derived from an EMBL/GenBank/DDBJ whole genome shotgun (WGS) entry which is preliminary data.</text>
</comment>
<dbReference type="PANTHER" id="PTHR43081:SF1">
    <property type="entry name" value="ADENYLATE CYCLASE, TERMINAL-DIFFERENTIATION SPECIFIC"/>
    <property type="match status" value="1"/>
</dbReference>
<dbReference type="InterPro" id="IPR029787">
    <property type="entry name" value="Nucleotide_cyclase"/>
</dbReference>
<accession>A0A3R9YGV2</accession>
<name>A0A3R9YGV2_9HYPH</name>
<dbReference type="Proteomes" id="UP000278398">
    <property type="component" value="Unassembled WGS sequence"/>
</dbReference>
<evidence type="ECO:0000256" key="2">
    <source>
        <dbReference type="SAM" id="Phobius"/>
    </source>
</evidence>
<dbReference type="InterPro" id="IPR001054">
    <property type="entry name" value="A/G_cyclase"/>
</dbReference>
<dbReference type="CDD" id="cd07302">
    <property type="entry name" value="CHD"/>
    <property type="match status" value="1"/>
</dbReference>
<dbReference type="Pfam" id="PF00211">
    <property type="entry name" value="Guanylate_cyc"/>
    <property type="match status" value="1"/>
</dbReference>
<organism evidence="4 5">
    <name type="scientific">Aquibium carbonis</name>
    <dbReference type="NCBI Taxonomy" id="2495581"/>
    <lineage>
        <taxon>Bacteria</taxon>
        <taxon>Pseudomonadati</taxon>
        <taxon>Pseudomonadota</taxon>
        <taxon>Alphaproteobacteria</taxon>
        <taxon>Hyphomicrobiales</taxon>
        <taxon>Phyllobacteriaceae</taxon>
        <taxon>Aquibium</taxon>
    </lineage>
</organism>
<feature type="domain" description="Guanylate cyclase" evidence="3">
    <location>
        <begin position="534"/>
        <end position="662"/>
    </location>
</feature>
<dbReference type="GO" id="GO:0004016">
    <property type="term" value="F:adenylate cyclase activity"/>
    <property type="evidence" value="ECO:0007669"/>
    <property type="project" value="UniProtKB-ARBA"/>
</dbReference>
<dbReference type="PANTHER" id="PTHR43081">
    <property type="entry name" value="ADENYLATE CYCLASE, TERMINAL-DIFFERENTIATION SPECIFIC-RELATED"/>
    <property type="match status" value="1"/>
</dbReference>
<dbReference type="SUPFAM" id="SSF55073">
    <property type="entry name" value="Nucleotide cyclase"/>
    <property type="match status" value="1"/>
</dbReference>
<evidence type="ECO:0000313" key="5">
    <source>
        <dbReference type="Proteomes" id="UP000278398"/>
    </source>
</evidence>
<dbReference type="SMART" id="SM00044">
    <property type="entry name" value="CYCc"/>
    <property type="match status" value="1"/>
</dbReference>
<dbReference type="Gene3D" id="3.30.70.1230">
    <property type="entry name" value="Nucleotide cyclase"/>
    <property type="match status" value="1"/>
</dbReference>
<evidence type="ECO:0000256" key="1">
    <source>
        <dbReference type="SAM" id="MobiDB-lite"/>
    </source>
</evidence>
<dbReference type="InterPro" id="IPR050697">
    <property type="entry name" value="Adenylyl/Guanylyl_Cyclase_3/4"/>
</dbReference>
<dbReference type="EMBL" id="RWKW01000020">
    <property type="protein sequence ID" value="RST87346.1"/>
    <property type="molecule type" value="Genomic_DNA"/>
</dbReference>
<dbReference type="PROSITE" id="PS50125">
    <property type="entry name" value="GUANYLATE_CYCLASE_2"/>
    <property type="match status" value="1"/>
</dbReference>
<sequence length="788" mass="84034">MPPAPSPASRPARRHRSDTDSSRRVAPDVAEPGRAPPKRDAGAGKAHVTNLAKSLGNALRRYRRTSIWASGVLSALFVILAAFSPLSPVDRLNAMVFDGYQALKPRPLAGSPITVIDIDDASIGELGQWPWPRTVLARIIGNMTEMGAAAIGLDMLLAEPDRTSPVLALQELRRQGFQIVEPDQGAVLDNDAYLADVFALSPVVAGLALAETTRTPPPDPKAGFGFGGTSPVDYLPGYLGSVRNLPALDAAAPGIGLINFPPARDGVVRQIPLVARFDTRLYPALSMELLRMAQGASTYVIRSTGAHGEQDTGLPGMIAIKNGHYEVPTGPDATMWVYFSGQPVANIVPAASLASESVDPALEDVIAGHIVLIGTSAIGLRDLVSTPLASGVPGVLVHAEIIDQILGGSFLSRPDWAVGAEVALAIVLTLLVLAFLPSLPALANALVATAAIAIAVVTGWLAFAWYNLLLSPILPAQSSLLAYGIASGVRLLVSESERRYIRSAFSHYLAPSMVEKLMDNPQSLVLGGENKELTLLFADIRGFTTLSEKLGANELTEFLNNYLTPMTDVLMERGATIDKYMGDGIMAFWNAPLDVPDHRRKACESVLAMQAALVRFNSEHGTDIGVGVGLNSGICCVGNLGSRQRFDYSAIGDPVNVAARIEGMTKQYGLSNLISGSTAEGMDDFALLEVDRVKLVGRAEPTPVFTLLGHRDVKESATFQALKARHDRFLAHYRALDFDATEAALDAFDADSPPELAKLYKIMRGRLAVLRADPPPPGWDGTFTAREK</sequence>
<evidence type="ECO:0000313" key="4">
    <source>
        <dbReference type="EMBL" id="RST87346.1"/>
    </source>
</evidence>
<evidence type="ECO:0000259" key="3">
    <source>
        <dbReference type="PROSITE" id="PS50125"/>
    </source>
</evidence>
<gene>
    <name evidence="4" type="ORF">EJC49_05955</name>
</gene>
<dbReference type="GO" id="GO:0006171">
    <property type="term" value="P:cAMP biosynthetic process"/>
    <property type="evidence" value="ECO:0007669"/>
    <property type="project" value="TreeGrafter"/>
</dbReference>
<keyword evidence="2" id="KW-1133">Transmembrane helix</keyword>
<feature type="compositionally biased region" description="Basic and acidic residues" evidence="1">
    <location>
        <begin position="17"/>
        <end position="26"/>
    </location>
</feature>
<dbReference type="AlphaFoldDB" id="A0A3R9YGV2"/>
<dbReference type="InterPro" id="IPR007890">
    <property type="entry name" value="CHASE2"/>
</dbReference>
<dbReference type="OrthoDB" id="9789782at2"/>
<protein>
    <submittedName>
        <fullName evidence="4">Adenylate/guanylate cyclase domain-containing protein</fullName>
    </submittedName>
</protein>
<keyword evidence="5" id="KW-1185">Reference proteome</keyword>
<dbReference type="GO" id="GO:0035556">
    <property type="term" value="P:intracellular signal transduction"/>
    <property type="evidence" value="ECO:0007669"/>
    <property type="project" value="InterPro"/>
</dbReference>
<feature type="region of interest" description="Disordered" evidence="1">
    <location>
        <begin position="1"/>
        <end position="47"/>
    </location>
</feature>
<feature type="transmembrane region" description="Helical" evidence="2">
    <location>
        <begin position="67"/>
        <end position="86"/>
    </location>
</feature>
<dbReference type="Pfam" id="PF05226">
    <property type="entry name" value="CHASE2"/>
    <property type="match status" value="1"/>
</dbReference>
<feature type="transmembrane region" description="Helical" evidence="2">
    <location>
        <begin position="416"/>
        <end position="436"/>
    </location>
</feature>
<keyword evidence="2" id="KW-0472">Membrane</keyword>
<reference evidence="4 5" key="1">
    <citation type="submission" date="2018-12" db="EMBL/GenBank/DDBJ databases">
        <title>Mesorhizobium carbonis sp. nov., isolated from coal mine water.</title>
        <authorList>
            <person name="Xin W."/>
            <person name="Xu Z."/>
            <person name="Xiang F."/>
            <person name="Zhang J."/>
            <person name="Xi L."/>
            <person name="Liu J."/>
        </authorList>
    </citation>
    <scope>NUCLEOTIDE SEQUENCE [LARGE SCALE GENOMIC DNA]</scope>
    <source>
        <strain evidence="4 5">B2.3</strain>
    </source>
</reference>
<feature type="transmembrane region" description="Helical" evidence="2">
    <location>
        <begin position="443"/>
        <end position="466"/>
    </location>
</feature>
<proteinExistence type="predicted"/>
<keyword evidence="2" id="KW-0812">Transmembrane</keyword>